<feature type="domain" description="RNase III" evidence="17">
    <location>
        <begin position="6"/>
        <end position="128"/>
    </location>
</feature>
<evidence type="ECO:0000256" key="5">
    <source>
        <dbReference type="ARBA" id="ARBA00022490"/>
    </source>
</evidence>
<dbReference type="HAMAP" id="MF_00104">
    <property type="entry name" value="RNase_III"/>
    <property type="match status" value="1"/>
</dbReference>
<protein>
    <recommendedName>
        <fullName evidence="15">Ribonuclease 3</fullName>
        <ecNumber evidence="15">3.1.26.3</ecNumber>
    </recommendedName>
    <alternativeName>
        <fullName evidence="15">Ribonuclease III</fullName>
        <shortName evidence="15">RNase III</shortName>
    </alternativeName>
</protein>
<name>A0A127M4E5_9GAMM</name>
<dbReference type="InterPro" id="IPR011907">
    <property type="entry name" value="RNase_III"/>
</dbReference>
<evidence type="ECO:0000256" key="4">
    <source>
        <dbReference type="ARBA" id="ARBA00011738"/>
    </source>
</evidence>
<dbReference type="Gene3D" id="3.30.160.20">
    <property type="match status" value="1"/>
</dbReference>
<dbReference type="GO" id="GO:0042802">
    <property type="term" value="F:identical protein binding"/>
    <property type="evidence" value="ECO:0007669"/>
    <property type="project" value="UniProtKB-ARBA"/>
</dbReference>
<dbReference type="SUPFAM" id="SSF69065">
    <property type="entry name" value="RNase III domain-like"/>
    <property type="match status" value="1"/>
</dbReference>
<dbReference type="PROSITE" id="PS50137">
    <property type="entry name" value="DS_RBD"/>
    <property type="match status" value="1"/>
</dbReference>
<evidence type="ECO:0000259" key="17">
    <source>
        <dbReference type="PROSITE" id="PS50142"/>
    </source>
</evidence>
<evidence type="ECO:0000313" key="19">
    <source>
        <dbReference type="Proteomes" id="UP000074119"/>
    </source>
</evidence>
<evidence type="ECO:0000256" key="12">
    <source>
        <dbReference type="ARBA" id="ARBA00022801"/>
    </source>
</evidence>
<dbReference type="SMART" id="SM00358">
    <property type="entry name" value="DSRM"/>
    <property type="match status" value="1"/>
</dbReference>
<dbReference type="GO" id="GO:0006364">
    <property type="term" value="P:rRNA processing"/>
    <property type="evidence" value="ECO:0007669"/>
    <property type="project" value="UniProtKB-UniRule"/>
</dbReference>
<feature type="domain" description="DRBM" evidence="16">
    <location>
        <begin position="155"/>
        <end position="225"/>
    </location>
</feature>
<dbReference type="EMBL" id="CP014544">
    <property type="protein sequence ID" value="AMO68103.1"/>
    <property type="molecule type" value="Genomic_DNA"/>
</dbReference>
<dbReference type="AlphaFoldDB" id="A0A127M4E5"/>
<comment type="function">
    <text evidence="15">Digests double-stranded RNA. Involved in the processing of primary rRNA transcript to yield the immediate precursors to the large and small rRNAs (23S and 16S). Processes some mRNAs, and tRNAs when they are encoded in the rRNA operon. Processes pre-crRNA and tracrRNA of type II CRISPR loci if present in the organism.</text>
</comment>
<comment type="subunit">
    <text evidence="4 15">Homodimer.</text>
</comment>
<dbReference type="InterPro" id="IPR036389">
    <property type="entry name" value="RNase_III_sf"/>
</dbReference>
<evidence type="ECO:0000313" key="18">
    <source>
        <dbReference type="EMBL" id="AMO68103.1"/>
    </source>
</evidence>
<evidence type="ECO:0000256" key="13">
    <source>
        <dbReference type="ARBA" id="ARBA00022842"/>
    </source>
</evidence>
<evidence type="ECO:0000256" key="6">
    <source>
        <dbReference type="ARBA" id="ARBA00022552"/>
    </source>
</evidence>
<dbReference type="GO" id="GO:0005737">
    <property type="term" value="C:cytoplasm"/>
    <property type="evidence" value="ECO:0007669"/>
    <property type="project" value="UniProtKB-SubCell"/>
</dbReference>
<dbReference type="PROSITE" id="PS50142">
    <property type="entry name" value="RNASE_3_2"/>
    <property type="match status" value="1"/>
</dbReference>
<dbReference type="SMART" id="SM00535">
    <property type="entry name" value="RIBOc"/>
    <property type="match status" value="1"/>
</dbReference>
<evidence type="ECO:0000256" key="1">
    <source>
        <dbReference type="ARBA" id="ARBA00000109"/>
    </source>
</evidence>
<dbReference type="STRING" id="1470434.AZF00_07200"/>
<keyword evidence="10 15" id="KW-0479">Metal-binding</keyword>
<evidence type="ECO:0000256" key="11">
    <source>
        <dbReference type="ARBA" id="ARBA00022759"/>
    </source>
</evidence>
<evidence type="ECO:0000256" key="10">
    <source>
        <dbReference type="ARBA" id="ARBA00022723"/>
    </source>
</evidence>
<dbReference type="EC" id="3.1.26.3" evidence="15"/>
<dbReference type="GO" id="GO:0046872">
    <property type="term" value="F:metal ion binding"/>
    <property type="evidence" value="ECO:0007669"/>
    <property type="project" value="UniProtKB-KW"/>
</dbReference>
<proteinExistence type="inferred from homology"/>
<keyword evidence="6 15" id="KW-0698">rRNA processing</keyword>
<keyword evidence="9 15" id="KW-0540">Nuclease</keyword>
<dbReference type="GO" id="GO:0008033">
    <property type="term" value="P:tRNA processing"/>
    <property type="evidence" value="ECO:0007669"/>
    <property type="project" value="UniProtKB-KW"/>
</dbReference>
<dbReference type="Pfam" id="PF00035">
    <property type="entry name" value="dsrm"/>
    <property type="match status" value="1"/>
</dbReference>
<comment type="catalytic activity">
    <reaction evidence="1 15">
        <text>Endonucleolytic cleavage to 5'-phosphomonoester.</text>
        <dbReference type="EC" id="3.1.26.3"/>
    </reaction>
</comment>
<evidence type="ECO:0000256" key="8">
    <source>
        <dbReference type="ARBA" id="ARBA00022694"/>
    </source>
</evidence>
<dbReference type="GO" id="GO:0004525">
    <property type="term" value="F:ribonuclease III activity"/>
    <property type="evidence" value="ECO:0007669"/>
    <property type="project" value="UniProtKB-UniRule"/>
</dbReference>
<keyword evidence="8 15" id="KW-0819">tRNA processing</keyword>
<evidence type="ECO:0000256" key="9">
    <source>
        <dbReference type="ARBA" id="ARBA00022722"/>
    </source>
</evidence>
<dbReference type="Proteomes" id="UP000074119">
    <property type="component" value="Chromosome"/>
</dbReference>
<feature type="binding site" evidence="15">
    <location>
        <position position="114"/>
    </location>
    <ligand>
        <name>Mg(2+)</name>
        <dbReference type="ChEBI" id="CHEBI:18420"/>
    </ligand>
</feature>
<dbReference type="FunFam" id="3.30.160.20:FF:000003">
    <property type="entry name" value="Ribonuclease 3"/>
    <property type="match status" value="1"/>
</dbReference>
<evidence type="ECO:0000256" key="15">
    <source>
        <dbReference type="HAMAP-Rule" id="MF_00104"/>
    </source>
</evidence>
<feature type="binding site" evidence="15">
    <location>
        <position position="117"/>
    </location>
    <ligand>
        <name>Mg(2+)</name>
        <dbReference type="ChEBI" id="CHEBI:18420"/>
    </ligand>
</feature>
<dbReference type="Pfam" id="PF14622">
    <property type="entry name" value="Ribonucleas_3_3"/>
    <property type="match status" value="1"/>
</dbReference>
<dbReference type="GO" id="GO:0019843">
    <property type="term" value="F:rRNA binding"/>
    <property type="evidence" value="ECO:0007669"/>
    <property type="project" value="UniProtKB-KW"/>
</dbReference>
<keyword evidence="15" id="KW-0699">rRNA-binding</keyword>
<dbReference type="CDD" id="cd00593">
    <property type="entry name" value="RIBOc"/>
    <property type="match status" value="1"/>
</dbReference>
<dbReference type="GO" id="GO:0006397">
    <property type="term" value="P:mRNA processing"/>
    <property type="evidence" value="ECO:0007669"/>
    <property type="project" value="UniProtKB-UniRule"/>
</dbReference>
<sequence>MSLASLDEVCQKIGYHFKDSELLTMAMTHRSFSAVNNERVEFLGDSLLNMIIAEALYLRFPDVDEGDLSRIRSLLVSGKTLATVAVEFELGRFLRLGAGEKNSGGQRRASTLADAVEALIGAIYLESGFEVCRERVLAWFAPRLASLNPEVSHKDPKTRLQEFLQGRKQPLPDYQLVETAGADHQQTFIVSCSISLLKSSVSASGSSRRKAEQAAAEKVLLALKEIE</sequence>
<keyword evidence="7 15" id="KW-0507">mRNA processing</keyword>
<feature type="binding site" evidence="15">
    <location>
        <position position="41"/>
    </location>
    <ligand>
        <name>Mg(2+)</name>
        <dbReference type="ChEBI" id="CHEBI:18420"/>
    </ligand>
</feature>
<comment type="similarity">
    <text evidence="3">Belongs to the ribonuclease III family.</text>
</comment>
<dbReference type="KEGG" id="zal:AZF00_07200"/>
<dbReference type="GO" id="GO:0003725">
    <property type="term" value="F:double-stranded RNA binding"/>
    <property type="evidence" value="ECO:0007669"/>
    <property type="project" value="TreeGrafter"/>
</dbReference>
<keyword evidence="14 15" id="KW-0694">RNA-binding</keyword>
<feature type="active site" evidence="15">
    <location>
        <position position="45"/>
    </location>
</feature>
<accession>A0A127M4E5</accession>
<dbReference type="InterPro" id="IPR014720">
    <property type="entry name" value="dsRBD_dom"/>
</dbReference>
<evidence type="ECO:0000259" key="16">
    <source>
        <dbReference type="PROSITE" id="PS50137"/>
    </source>
</evidence>
<reference evidence="18 19" key="1">
    <citation type="submission" date="2015-12" db="EMBL/GenBank/DDBJ databases">
        <authorList>
            <person name="Shamseldin A."/>
            <person name="Moawad H."/>
            <person name="Abd El-Rahim W.M."/>
            <person name="Sadowsky M.J."/>
        </authorList>
    </citation>
    <scope>NUCLEOTIDE SEQUENCE [LARGE SCALE GENOMIC DNA]</scope>
    <source>
        <strain evidence="18 19">SM2</strain>
    </source>
</reference>
<dbReference type="Gene3D" id="1.10.1520.10">
    <property type="entry name" value="Ribonuclease III domain"/>
    <property type="match status" value="1"/>
</dbReference>
<organism evidence="18 19">
    <name type="scientific">Zhongshania aliphaticivorans</name>
    <dbReference type="NCBI Taxonomy" id="1470434"/>
    <lineage>
        <taxon>Bacteria</taxon>
        <taxon>Pseudomonadati</taxon>
        <taxon>Pseudomonadota</taxon>
        <taxon>Gammaproteobacteria</taxon>
        <taxon>Cellvibrionales</taxon>
        <taxon>Spongiibacteraceae</taxon>
        <taxon>Zhongshania</taxon>
    </lineage>
</organism>
<keyword evidence="11 15" id="KW-0255">Endonuclease</keyword>
<gene>
    <name evidence="15 18" type="primary">rnc</name>
    <name evidence="18" type="ORF">AZF00_07200</name>
</gene>
<evidence type="ECO:0000256" key="7">
    <source>
        <dbReference type="ARBA" id="ARBA00022664"/>
    </source>
</evidence>
<dbReference type="PANTHER" id="PTHR11207:SF0">
    <property type="entry name" value="RIBONUCLEASE 3"/>
    <property type="match status" value="1"/>
</dbReference>
<dbReference type="GO" id="GO:0010468">
    <property type="term" value="P:regulation of gene expression"/>
    <property type="evidence" value="ECO:0007669"/>
    <property type="project" value="TreeGrafter"/>
</dbReference>
<dbReference type="SUPFAM" id="SSF54768">
    <property type="entry name" value="dsRNA-binding domain-like"/>
    <property type="match status" value="1"/>
</dbReference>
<dbReference type="InterPro" id="IPR000999">
    <property type="entry name" value="RNase_III_dom"/>
</dbReference>
<evidence type="ECO:0000256" key="14">
    <source>
        <dbReference type="ARBA" id="ARBA00022884"/>
    </source>
</evidence>
<dbReference type="NCBIfam" id="TIGR02191">
    <property type="entry name" value="RNaseIII"/>
    <property type="match status" value="1"/>
</dbReference>
<evidence type="ECO:0000256" key="3">
    <source>
        <dbReference type="ARBA" id="ARBA00010183"/>
    </source>
</evidence>
<dbReference type="FunFam" id="1.10.1520.10:FF:000001">
    <property type="entry name" value="Ribonuclease 3"/>
    <property type="match status" value="1"/>
</dbReference>
<feature type="active site" evidence="15">
    <location>
        <position position="117"/>
    </location>
</feature>
<comment type="subcellular location">
    <subcellularLocation>
        <location evidence="2 15">Cytoplasm</location>
    </subcellularLocation>
</comment>
<dbReference type="CDD" id="cd10845">
    <property type="entry name" value="DSRM_RNAse_III_family"/>
    <property type="match status" value="1"/>
</dbReference>
<keyword evidence="12 15" id="KW-0378">Hydrolase</keyword>
<evidence type="ECO:0000256" key="2">
    <source>
        <dbReference type="ARBA" id="ARBA00004496"/>
    </source>
</evidence>
<dbReference type="PANTHER" id="PTHR11207">
    <property type="entry name" value="RIBONUCLEASE III"/>
    <property type="match status" value="1"/>
</dbReference>
<keyword evidence="5 15" id="KW-0963">Cytoplasm</keyword>
<keyword evidence="13 15" id="KW-0460">Magnesium</keyword>
<comment type="cofactor">
    <cofactor evidence="15">
        <name>Mg(2+)</name>
        <dbReference type="ChEBI" id="CHEBI:18420"/>
    </cofactor>
</comment>